<gene>
    <name evidence="2" type="ORF">ACFQ3T_26175</name>
</gene>
<dbReference type="EMBL" id="JBHTLK010000171">
    <property type="protein sequence ID" value="MFD1150634.1"/>
    <property type="molecule type" value="Genomic_DNA"/>
</dbReference>
<dbReference type="Pfam" id="PF13460">
    <property type="entry name" value="NAD_binding_10"/>
    <property type="match status" value="1"/>
</dbReference>
<protein>
    <submittedName>
        <fullName evidence="2">SDR family oxidoreductase</fullName>
    </submittedName>
</protein>
<dbReference type="InterPro" id="IPR016040">
    <property type="entry name" value="NAD(P)-bd_dom"/>
</dbReference>
<dbReference type="Gene3D" id="3.40.50.720">
    <property type="entry name" value="NAD(P)-binding Rossmann-like Domain"/>
    <property type="match status" value="1"/>
</dbReference>
<organism evidence="2 3">
    <name type="scientific">Saccharothrix hoggarensis</name>
    <dbReference type="NCBI Taxonomy" id="913853"/>
    <lineage>
        <taxon>Bacteria</taxon>
        <taxon>Bacillati</taxon>
        <taxon>Actinomycetota</taxon>
        <taxon>Actinomycetes</taxon>
        <taxon>Pseudonocardiales</taxon>
        <taxon>Pseudonocardiaceae</taxon>
        <taxon>Saccharothrix</taxon>
    </lineage>
</organism>
<name>A0ABW3R0U2_9PSEU</name>
<keyword evidence="3" id="KW-1185">Reference proteome</keyword>
<dbReference type="InterPro" id="IPR036291">
    <property type="entry name" value="NAD(P)-bd_dom_sf"/>
</dbReference>
<dbReference type="PANTHER" id="PTHR12126">
    <property type="entry name" value="NADH-UBIQUINONE OXIDOREDUCTASE 39 KDA SUBUNIT-RELATED"/>
    <property type="match status" value="1"/>
</dbReference>
<evidence type="ECO:0000313" key="2">
    <source>
        <dbReference type="EMBL" id="MFD1150634.1"/>
    </source>
</evidence>
<sequence>MNERVLVTGGTGLLGREVVERLVRDGRDVRVVSRGHRTWVGRHEWVIADLRSGDGVAEAMSGVTTVVHCATAFGRQVEPVLARTMAEAARRACAHLVYVSIVGVDRVPLPYYQGKLAAERVVEESGAPHTILRATQFHDLLRALFASAARSPVMPVPAVPFQPVDAGEVADRLADLALGEPRGRVADLGGPRVRSARDLAGAFLRATGRRRPLLPVRLPGRTFRAYRAGGHLAPDHADGTVTFEDYLAAHPDPSATSYRP</sequence>
<dbReference type="PANTHER" id="PTHR12126:SF11">
    <property type="entry name" value="NADH DEHYDROGENASE [UBIQUINONE] 1 ALPHA SUBCOMPLEX SUBUNIT 9, MITOCHONDRIAL"/>
    <property type="match status" value="1"/>
</dbReference>
<accession>A0ABW3R0U2</accession>
<dbReference type="Proteomes" id="UP001597168">
    <property type="component" value="Unassembled WGS sequence"/>
</dbReference>
<reference evidence="3" key="1">
    <citation type="journal article" date="2019" name="Int. J. Syst. Evol. Microbiol.">
        <title>The Global Catalogue of Microorganisms (GCM) 10K type strain sequencing project: providing services to taxonomists for standard genome sequencing and annotation.</title>
        <authorList>
            <consortium name="The Broad Institute Genomics Platform"/>
            <consortium name="The Broad Institute Genome Sequencing Center for Infectious Disease"/>
            <person name="Wu L."/>
            <person name="Ma J."/>
        </authorList>
    </citation>
    <scope>NUCLEOTIDE SEQUENCE [LARGE SCALE GENOMIC DNA]</scope>
    <source>
        <strain evidence="3">CCUG 60214</strain>
    </source>
</reference>
<evidence type="ECO:0000313" key="3">
    <source>
        <dbReference type="Proteomes" id="UP001597168"/>
    </source>
</evidence>
<evidence type="ECO:0000259" key="1">
    <source>
        <dbReference type="Pfam" id="PF13460"/>
    </source>
</evidence>
<proteinExistence type="predicted"/>
<dbReference type="SUPFAM" id="SSF51735">
    <property type="entry name" value="NAD(P)-binding Rossmann-fold domains"/>
    <property type="match status" value="1"/>
</dbReference>
<comment type="caution">
    <text evidence="2">The sequence shown here is derived from an EMBL/GenBank/DDBJ whole genome shotgun (WGS) entry which is preliminary data.</text>
</comment>
<dbReference type="InterPro" id="IPR051207">
    <property type="entry name" value="ComplexI_NDUFA9_subunit"/>
</dbReference>
<dbReference type="RefSeq" id="WP_380726887.1">
    <property type="nucleotide sequence ID" value="NZ_JBHTLK010000171.1"/>
</dbReference>
<feature type="domain" description="NAD(P)-binding" evidence="1">
    <location>
        <begin position="9"/>
        <end position="139"/>
    </location>
</feature>